<evidence type="ECO:0000256" key="1">
    <source>
        <dbReference type="SAM" id="MobiDB-lite"/>
    </source>
</evidence>
<reference evidence="3" key="1">
    <citation type="journal article" date="2017" name="Nat. Microbiol.">
        <title>Global analysis of biosynthetic gene clusters reveals vast potential of secondary metabolite production in Penicillium species.</title>
        <authorList>
            <person name="Nielsen J.C."/>
            <person name="Grijseels S."/>
            <person name="Prigent S."/>
            <person name="Ji B."/>
            <person name="Dainat J."/>
            <person name="Nielsen K.F."/>
            <person name="Frisvad J.C."/>
            <person name="Workman M."/>
            <person name="Nielsen J."/>
        </authorList>
    </citation>
    <scope>NUCLEOTIDE SEQUENCE [LARGE SCALE GENOMIC DNA]</scope>
    <source>
        <strain evidence="3">IBT 24891</strain>
    </source>
</reference>
<keyword evidence="3" id="KW-1185">Reference proteome</keyword>
<dbReference type="EMBL" id="MLKD01000021">
    <property type="protein sequence ID" value="OQE17226.1"/>
    <property type="molecule type" value="Genomic_DNA"/>
</dbReference>
<evidence type="ECO:0000313" key="3">
    <source>
        <dbReference type="Proteomes" id="UP000191285"/>
    </source>
</evidence>
<accession>A0A1V6ST73</accession>
<protein>
    <submittedName>
        <fullName evidence="2">Uncharacterized protein</fullName>
    </submittedName>
</protein>
<feature type="compositionally biased region" description="Low complexity" evidence="1">
    <location>
        <begin position="41"/>
        <end position="50"/>
    </location>
</feature>
<sequence length="139" mass="15850">MEPEPKSMGTYQKGRLKGLDEVEMRKLAHKNTKEALERANSENPPSYENNSSKHRDKSGRLGAPRPHVNARATASNGYQQTIHIKIDGGIEEKPPENPKYWVTLTYISTHEPRQRMNINKLCILSYALGIESSSNYQLW</sequence>
<organism evidence="2 3">
    <name type="scientific">Penicillium steckii</name>
    <dbReference type="NCBI Taxonomy" id="303698"/>
    <lineage>
        <taxon>Eukaryota</taxon>
        <taxon>Fungi</taxon>
        <taxon>Dikarya</taxon>
        <taxon>Ascomycota</taxon>
        <taxon>Pezizomycotina</taxon>
        <taxon>Eurotiomycetes</taxon>
        <taxon>Eurotiomycetidae</taxon>
        <taxon>Eurotiales</taxon>
        <taxon>Aspergillaceae</taxon>
        <taxon>Penicillium</taxon>
    </lineage>
</organism>
<feature type="region of interest" description="Disordered" evidence="1">
    <location>
        <begin position="1"/>
        <end position="76"/>
    </location>
</feature>
<gene>
    <name evidence="2" type="ORF">PENSTE_c021G06153</name>
</gene>
<dbReference type="AlphaFoldDB" id="A0A1V6ST73"/>
<evidence type="ECO:0000313" key="2">
    <source>
        <dbReference type="EMBL" id="OQE17226.1"/>
    </source>
</evidence>
<dbReference type="Proteomes" id="UP000191285">
    <property type="component" value="Unassembled WGS sequence"/>
</dbReference>
<feature type="compositionally biased region" description="Basic and acidic residues" evidence="1">
    <location>
        <begin position="17"/>
        <end position="40"/>
    </location>
</feature>
<name>A0A1V6ST73_9EURO</name>
<comment type="caution">
    <text evidence="2">The sequence shown here is derived from an EMBL/GenBank/DDBJ whole genome shotgun (WGS) entry which is preliminary data.</text>
</comment>
<proteinExistence type="predicted"/>